<accession>A0A3Q0JAH9</accession>
<dbReference type="Gene3D" id="3.40.50.12710">
    <property type="match status" value="1"/>
</dbReference>
<dbReference type="GeneID" id="113470026"/>
<keyword evidence="5 7" id="KW-0496">Mitochondrion</keyword>
<evidence type="ECO:0000313" key="9">
    <source>
        <dbReference type="RefSeq" id="XP_026683963.1"/>
    </source>
</evidence>
<keyword evidence="3 7" id="KW-0489">Methyltransferase</keyword>
<organism evidence="8 9">
    <name type="scientific">Diaphorina citri</name>
    <name type="common">Asian citrus psyllid</name>
    <dbReference type="NCBI Taxonomy" id="121845"/>
    <lineage>
        <taxon>Eukaryota</taxon>
        <taxon>Metazoa</taxon>
        <taxon>Ecdysozoa</taxon>
        <taxon>Arthropoda</taxon>
        <taxon>Hexapoda</taxon>
        <taxon>Insecta</taxon>
        <taxon>Pterygota</taxon>
        <taxon>Neoptera</taxon>
        <taxon>Paraneoptera</taxon>
        <taxon>Hemiptera</taxon>
        <taxon>Sternorrhyncha</taxon>
        <taxon>Psylloidea</taxon>
        <taxon>Psyllidae</taxon>
        <taxon>Diaphorininae</taxon>
        <taxon>Diaphorina</taxon>
    </lineage>
</organism>
<evidence type="ECO:0000256" key="1">
    <source>
        <dbReference type="ARBA" id="ARBA00004173"/>
    </source>
</evidence>
<dbReference type="PaxDb" id="121845-A0A3Q0JAH9"/>
<protein>
    <recommendedName>
        <fullName evidence="7">Protein arginine methyltransferase NDUFAF7</fullName>
        <ecNumber evidence="7">2.1.1.320</ecNumber>
    </recommendedName>
</protein>
<evidence type="ECO:0000256" key="5">
    <source>
        <dbReference type="ARBA" id="ARBA00023128"/>
    </source>
</evidence>
<dbReference type="GO" id="GO:0035243">
    <property type="term" value="F:protein-arginine omega-N symmetric methyltransferase activity"/>
    <property type="evidence" value="ECO:0007669"/>
    <property type="project" value="UniProtKB-EC"/>
</dbReference>
<keyword evidence="4 7" id="KW-0808">Transferase</keyword>
<dbReference type="EC" id="2.1.1.320" evidence="7"/>
<evidence type="ECO:0000256" key="2">
    <source>
        <dbReference type="ARBA" id="ARBA00005891"/>
    </source>
</evidence>
<comment type="similarity">
    <text evidence="2 7">Belongs to the NDUFAF7 family.</text>
</comment>
<dbReference type="InterPro" id="IPR003788">
    <property type="entry name" value="NDUFAF7"/>
</dbReference>
<dbReference type="Proteomes" id="UP000079169">
    <property type="component" value="Unplaced"/>
</dbReference>
<evidence type="ECO:0000256" key="4">
    <source>
        <dbReference type="ARBA" id="ARBA00022679"/>
    </source>
</evidence>
<dbReference type="RefSeq" id="XP_026683963.1">
    <property type="nucleotide sequence ID" value="XM_026828162.1"/>
</dbReference>
<comment type="catalytic activity">
    <reaction evidence="6 7">
        <text>L-arginyl-[protein] + 2 S-adenosyl-L-methionine = N(omega),N(omega)'-dimethyl-L-arginyl-[protein] + 2 S-adenosyl-L-homocysteine + 2 H(+)</text>
        <dbReference type="Rhea" id="RHEA:48108"/>
        <dbReference type="Rhea" id="RHEA-COMP:10532"/>
        <dbReference type="Rhea" id="RHEA-COMP:11992"/>
        <dbReference type="ChEBI" id="CHEBI:15378"/>
        <dbReference type="ChEBI" id="CHEBI:29965"/>
        <dbReference type="ChEBI" id="CHEBI:57856"/>
        <dbReference type="ChEBI" id="CHEBI:59789"/>
        <dbReference type="ChEBI" id="CHEBI:88221"/>
        <dbReference type="EC" id="2.1.1.320"/>
    </reaction>
</comment>
<proteinExistence type="inferred from homology"/>
<dbReference type="KEGG" id="dci:113470026"/>
<name>A0A3Q0JAH9_DIACI</name>
<sequence>MHNTIISNKDIFHSNLLKNLIIKDIYEKNGWISFKRYMELALYEKNLGYYNNNSIKFGEHGDFTTAPEISSFFGITLTKLAIEIFEQTEPIIIEFGSGSGKLAKDILTAFSLFNIKLKKYIIIEISPKLRNRQKKMLINFTNVEWLNSCPKNFSGLIILNEVLDAMPVSLVRKGINYWYERGVTWINNKKKGKFVFKDRPCDLNFIKQITNAKFLPIGYLTEIHSVAIKFIKSLAKTLINNKKNQSKNNSVLILLIDYGFPSHEYYLDQRSQGTLMCHYKHNMHFDPFYLPGLQDITSHIDFTAIAKIATDNGLDLLNYTSQSGFLINSGICSILSQFMLKNNILQYLKKTNSVKKLISLGEMGELFKILVLGKYIKFPNKFLRYDRSHRL</sequence>
<dbReference type="AlphaFoldDB" id="A0A3Q0JAH9"/>
<dbReference type="GO" id="GO:0005739">
    <property type="term" value="C:mitochondrion"/>
    <property type="evidence" value="ECO:0007669"/>
    <property type="project" value="UniProtKB-SubCell"/>
</dbReference>
<dbReference type="InterPro" id="IPR038375">
    <property type="entry name" value="NDUFAF7_sf"/>
</dbReference>
<evidence type="ECO:0000256" key="3">
    <source>
        <dbReference type="ARBA" id="ARBA00022603"/>
    </source>
</evidence>
<comment type="function">
    <text evidence="7">Arginine methyltransferase involved in the assembly or stability of mitochondrial NADH:ubiquinone oxidoreductase complex (complex I).</text>
</comment>
<dbReference type="SUPFAM" id="SSF53335">
    <property type="entry name" value="S-adenosyl-L-methionine-dependent methyltransferases"/>
    <property type="match status" value="1"/>
</dbReference>
<dbReference type="PANTHER" id="PTHR12049:SF7">
    <property type="entry name" value="PROTEIN ARGININE METHYLTRANSFERASE NDUFAF7, MITOCHONDRIAL"/>
    <property type="match status" value="1"/>
</dbReference>
<dbReference type="STRING" id="121845.A0A3Q0JAH9"/>
<dbReference type="InterPro" id="IPR029063">
    <property type="entry name" value="SAM-dependent_MTases_sf"/>
</dbReference>
<comment type="subcellular location">
    <subcellularLocation>
        <location evidence="1 7">Mitochondrion</location>
    </subcellularLocation>
</comment>
<keyword evidence="8" id="KW-1185">Reference proteome</keyword>
<evidence type="ECO:0000313" key="8">
    <source>
        <dbReference type="Proteomes" id="UP000079169"/>
    </source>
</evidence>
<dbReference type="PANTHER" id="PTHR12049">
    <property type="entry name" value="PROTEIN ARGININE METHYLTRANSFERASE NDUFAF7, MITOCHONDRIAL"/>
    <property type="match status" value="1"/>
</dbReference>
<reference evidence="9" key="1">
    <citation type="submission" date="2025-08" db="UniProtKB">
        <authorList>
            <consortium name="RefSeq"/>
        </authorList>
    </citation>
    <scope>IDENTIFICATION</scope>
</reference>
<evidence type="ECO:0000256" key="6">
    <source>
        <dbReference type="ARBA" id="ARBA00048612"/>
    </source>
</evidence>
<gene>
    <name evidence="9" type="primary">LOC113470026</name>
</gene>
<dbReference type="Pfam" id="PF02636">
    <property type="entry name" value="Methyltransf_28"/>
    <property type="match status" value="1"/>
</dbReference>
<evidence type="ECO:0000256" key="7">
    <source>
        <dbReference type="RuleBase" id="RU364114"/>
    </source>
</evidence>
<dbReference type="GO" id="GO:0032259">
    <property type="term" value="P:methylation"/>
    <property type="evidence" value="ECO:0007669"/>
    <property type="project" value="UniProtKB-KW"/>
</dbReference>